<sequence length="311" mass="35403">MKILDKVFSVLKKVDNKTPLAQQVSATKVPKVKTISAPHNFDFDYVVLDIKTANLQPKSIFSVAIVALKNDKIVDKRHWFVRPNPFNINPIYFQNSNFSRQDLEVANSFSEVWQELYPYIINQKIVAHFADFNIGALKSALCSAQLLVPTFTTFCTYLNAKKTWVFPDFQLHSLADYLHLKVRGGEMLKDVDLCTRIFLKLKKEKGELIFNNKSEMPKGNVVAVNSNSFFGRNIAVAGAFQHFKHYEIKEKIRSLGGIYVKNVTAKTNYLIVGEISANEICPKRIDAATFKVKIINEEQFLALLASQNDFQ</sequence>
<dbReference type="InterPro" id="IPR001357">
    <property type="entry name" value="BRCT_dom"/>
</dbReference>
<proteinExistence type="predicted"/>
<dbReference type="RefSeq" id="WP_323697794.1">
    <property type="nucleotide sequence ID" value="NZ_JAYGIL010000021.1"/>
</dbReference>
<dbReference type="Pfam" id="PF00929">
    <property type="entry name" value="RNase_T"/>
    <property type="match status" value="1"/>
</dbReference>
<dbReference type="PANTHER" id="PTHR30231">
    <property type="entry name" value="DNA POLYMERASE III SUBUNIT EPSILON"/>
    <property type="match status" value="1"/>
</dbReference>
<dbReference type="CDD" id="cd17748">
    <property type="entry name" value="BRCT_DNA_ligase_like"/>
    <property type="match status" value="1"/>
</dbReference>
<dbReference type="Pfam" id="PF00533">
    <property type="entry name" value="BRCT"/>
    <property type="match status" value="1"/>
</dbReference>
<reference evidence="2 3" key="1">
    <citation type="submission" date="2023-12" db="EMBL/GenBank/DDBJ databases">
        <title>Novel species of the genus Arcicella isolated from rivers.</title>
        <authorList>
            <person name="Lu H."/>
        </authorList>
    </citation>
    <scope>NUCLEOTIDE SEQUENCE [LARGE SCALE GENOMIC DNA]</scope>
    <source>
        <strain evidence="2 3">DC2W</strain>
    </source>
</reference>
<dbReference type="EMBL" id="JAYGIL010000021">
    <property type="protein sequence ID" value="MEA5404441.1"/>
    <property type="molecule type" value="Genomic_DNA"/>
</dbReference>
<dbReference type="Gene3D" id="3.40.50.10190">
    <property type="entry name" value="BRCT domain"/>
    <property type="match status" value="1"/>
</dbReference>
<evidence type="ECO:0000313" key="2">
    <source>
        <dbReference type="EMBL" id="MEA5404441.1"/>
    </source>
</evidence>
<dbReference type="GO" id="GO:0004527">
    <property type="term" value="F:exonuclease activity"/>
    <property type="evidence" value="ECO:0007669"/>
    <property type="project" value="UniProtKB-KW"/>
</dbReference>
<gene>
    <name evidence="2" type="ORF">VB776_16025</name>
</gene>
<dbReference type="SUPFAM" id="SSF52113">
    <property type="entry name" value="BRCT domain"/>
    <property type="match status" value="1"/>
</dbReference>
<dbReference type="InterPro" id="IPR012337">
    <property type="entry name" value="RNaseH-like_sf"/>
</dbReference>
<dbReference type="Gene3D" id="3.30.420.10">
    <property type="entry name" value="Ribonuclease H-like superfamily/Ribonuclease H"/>
    <property type="match status" value="1"/>
</dbReference>
<dbReference type="SMART" id="SM00479">
    <property type="entry name" value="EXOIII"/>
    <property type="match status" value="1"/>
</dbReference>
<keyword evidence="3" id="KW-1185">Reference proteome</keyword>
<dbReference type="InterPro" id="IPR036420">
    <property type="entry name" value="BRCT_dom_sf"/>
</dbReference>
<comment type="caution">
    <text evidence="2">The sequence shown here is derived from an EMBL/GenBank/DDBJ whole genome shotgun (WGS) entry which is preliminary data.</text>
</comment>
<keyword evidence="2" id="KW-0378">Hydrolase</keyword>
<dbReference type="SUPFAM" id="SSF53098">
    <property type="entry name" value="Ribonuclease H-like"/>
    <property type="match status" value="1"/>
</dbReference>
<keyword evidence="2" id="KW-0269">Exonuclease</keyword>
<protein>
    <submittedName>
        <fullName evidence="2">Exonuclease domain-containing protein</fullName>
    </submittedName>
</protein>
<evidence type="ECO:0000313" key="3">
    <source>
        <dbReference type="Proteomes" id="UP001303899"/>
    </source>
</evidence>
<dbReference type="InterPro" id="IPR013520">
    <property type="entry name" value="Ribonucl_H"/>
</dbReference>
<dbReference type="Proteomes" id="UP001303899">
    <property type="component" value="Unassembled WGS sequence"/>
</dbReference>
<keyword evidence="2" id="KW-0540">Nuclease</keyword>
<dbReference type="PROSITE" id="PS50172">
    <property type="entry name" value="BRCT"/>
    <property type="match status" value="1"/>
</dbReference>
<dbReference type="InterPro" id="IPR036397">
    <property type="entry name" value="RNaseH_sf"/>
</dbReference>
<accession>A0ABU5S7V7</accession>
<evidence type="ECO:0000259" key="1">
    <source>
        <dbReference type="PROSITE" id="PS50172"/>
    </source>
</evidence>
<feature type="domain" description="BRCT" evidence="1">
    <location>
        <begin position="224"/>
        <end position="311"/>
    </location>
</feature>
<name>A0ABU5S7V7_9BACT</name>
<organism evidence="2 3">
    <name type="scientific">Arcicella gelida</name>
    <dbReference type="NCBI Taxonomy" id="2984195"/>
    <lineage>
        <taxon>Bacteria</taxon>
        <taxon>Pseudomonadati</taxon>
        <taxon>Bacteroidota</taxon>
        <taxon>Cytophagia</taxon>
        <taxon>Cytophagales</taxon>
        <taxon>Flectobacillaceae</taxon>
        <taxon>Arcicella</taxon>
    </lineage>
</organism>
<dbReference type="PANTHER" id="PTHR30231:SF42">
    <property type="entry name" value="EXONUCLEASE"/>
    <property type="match status" value="1"/>
</dbReference>